<evidence type="ECO:0000313" key="2">
    <source>
        <dbReference type="EnsemblPlants" id="OB03G32130.1"/>
    </source>
</evidence>
<feature type="signal peptide" evidence="1">
    <location>
        <begin position="1"/>
        <end position="31"/>
    </location>
</feature>
<keyword evidence="1" id="KW-0732">Signal</keyword>
<dbReference type="AlphaFoldDB" id="J3LQ87"/>
<protein>
    <submittedName>
        <fullName evidence="2">Uncharacterized protein</fullName>
    </submittedName>
</protein>
<dbReference type="EnsemblPlants" id="OB03G32130.1">
    <property type="protein sequence ID" value="OB03G32130.1"/>
    <property type="gene ID" value="OB03G32130"/>
</dbReference>
<reference evidence="2" key="1">
    <citation type="journal article" date="2013" name="Nat. Commun.">
        <title>Whole-genome sequencing of Oryza brachyantha reveals mechanisms underlying Oryza genome evolution.</title>
        <authorList>
            <person name="Chen J."/>
            <person name="Huang Q."/>
            <person name="Gao D."/>
            <person name="Wang J."/>
            <person name="Lang Y."/>
            <person name="Liu T."/>
            <person name="Li B."/>
            <person name="Bai Z."/>
            <person name="Luis Goicoechea J."/>
            <person name="Liang C."/>
            <person name="Chen C."/>
            <person name="Zhang W."/>
            <person name="Sun S."/>
            <person name="Liao Y."/>
            <person name="Zhang X."/>
            <person name="Yang L."/>
            <person name="Song C."/>
            <person name="Wang M."/>
            <person name="Shi J."/>
            <person name="Liu G."/>
            <person name="Liu J."/>
            <person name="Zhou H."/>
            <person name="Zhou W."/>
            <person name="Yu Q."/>
            <person name="An N."/>
            <person name="Chen Y."/>
            <person name="Cai Q."/>
            <person name="Wang B."/>
            <person name="Liu B."/>
            <person name="Min J."/>
            <person name="Huang Y."/>
            <person name="Wu H."/>
            <person name="Li Z."/>
            <person name="Zhang Y."/>
            <person name="Yin Y."/>
            <person name="Song W."/>
            <person name="Jiang J."/>
            <person name="Jackson S.A."/>
            <person name="Wing R.A."/>
            <person name="Wang J."/>
            <person name="Chen M."/>
        </authorList>
    </citation>
    <scope>NUCLEOTIDE SEQUENCE [LARGE SCALE GENOMIC DNA]</scope>
    <source>
        <strain evidence="2">cv. IRGC 101232</strain>
    </source>
</reference>
<sequence length="268" mass="27110">MQSCMATSTSCSLFISVLLACCFLLVPLSHARLLADKNTLIGSKAFSIKGGIGGGGGQGFGVSISHGGHDTSIGIGGGFGGGAGTTRGGGASVGGGAGAGVGIDVGHGGVDVGIGGGGGAAANGGGVHVGGGGGGGVGVHIGRGGSPMDTVYTGEYVFETKRLNDYLVTEILKNENGNGKVIRKWPQKRSQIVKVEGVACHLNARQPWEHVLLAMRRSLAEPNQDRRATSQLIPGALLRHHRAPLYHTVALRDGNVARDLKPIGFLLY</sequence>
<accession>J3LQ87</accession>
<organism evidence="2">
    <name type="scientific">Oryza brachyantha</name>
    <name type="common">malo sina</name>
    <dbReference type="NCBI Taxonomy" id="4533"/>
    <lineage>
        <taxon>Eukaryota</taxon>
        <taxon>Viridiplantae</taxon>
        <taxon>Streptophyta</taxon>
        <taxon>Embryophyta</taxon>
        <taxon>Tracheophyta</taxon>
        <taxon>Spermatophyta</taxon>
        <taxon>Magnoliopsida</taxon>
        <taxon>Liliopsida</taxon>
        <taxon>Poales</taxon>
        <taxon>Poaceae</taxon>
        <taxon>BOP clade</taxon>
        <taxon>Oryzoideae</taxon>
        <taxon>Oryzeae</taxon>
        <taxon>Oryzinae</taxon>
        <taxon>Oryza</taxon>
    </lineage>
</organism>
<dbReference type="Proteomes" id="UP000006038">
    <property type="component" value="Chromosome 3"/>
</dbReference>
<evidence type="ECO:0000256" key="1">
    <source>
        <dbReference type="SAM" id="SignalP"/>
    </source>
</evidence>
<dbReference type="Gramene" id="OB03G32130.1">
    <property type="protein sequence ID" value="OB03G32130.1"/>
    <property type="gene ID" value="OB03G32130"/>
</dbReference>
<dbReference type="HOGENOM" id="CLU_1039656_0_0_1"/>
<keyword evidence="3" id="KW-1185">Reference proteome</keyword>
<name>J3LQ87_ORYBR</name>
<dbReference type="eggNOG" id="ENOG502R5YC">
    <property type="taxonomic scope" value="Eukaryota"/>
</dbReference>
<evidence type="ECO:0000313" key="3">
    <source>
        <dbReference type="Proteomes" id="UP000006038"/>
    </source>
</evidence>
<reference evidence="2" key="2">
    <citation type="submission" date="2013-04" db="UniProtKB">
        <authorList>
            <consortium name="EnsemblPlants"/>
        </authorList>
    </citation>
    <scope>IDENTIFICATION</scope>
</reference>
<feature type="chain" id="PRO_5003772876" evidence="1">
    <location>
        <begin position="32"/>
        <end position="268"/>
    </location>
</feature>
<proteinExistence type="predicted"/>